<dbReference type="Gene3D" id="3.40.50.1820">
    <property type="entry name" value="alpha/beta hydrolase"/>
    <property type="match status" value="1"/>
</dbReference>
<organism evidence="10 11">
    <name type="scientific">Phytophthora citrophthora</name>
    <dbReference type="NCBI Taxonomy" id="4793"/>
    <lineage>
        <taxon>Eukaryota</taxon>
        <taxon>Sar</taxon>
        <taxon>Stramenopiles</taxon>
        <taxon>Oomycota</taxon>
        <taxon>Peronosporomycetes</taxon>
        <taxon>Peronosporales</taxon>
        <taxon>Peronosporaceae</taxon>
        <taxon>Phytophthora</taxon>
    </lineage>
</organism>
<dbReference type="EMBL" id="JASMQC010000039">
    <property type="protein sequence ID" value="KAK1930484.1"/>
    <property type="molecule type" value="Genomic_DNA"/>
</dbReference>
<dbReference type="Proteomes" id="UP001259832">
    <property type="component" value="Unassembled WGS sequence"/>
</dbReference>
<evidence type="ECO:0000256" key="5">
    <source>
        <dbReference type="ARBA" id="ARBA00022989"/>
    </source>
</evidence>
<feature type="transmembrane region" description="Helical" evidence="8">
    <location>
        <begin position="472"/>
        <end position="491"/>
    </location>
</feature>
<feature type="transmembrane region" description="Helical" evidence="8">
    <location>
        <begin position="398"/>
        <end position="419"/>
    </location>
</feature>
<accession>A0AAD9G1Z5</accession>
<gene>
    <name evidence="10" type="ORF">P3T76_014155</name>
</gene>
<proteinExistence type="inferred from homology"/>
<dbReference type="InterPro" id="IPR036259">
    <property type="entry name" value="MFS_trans_sf"/>
</dbReference>
<dbReference type="PANTHER" id="PTHR10332:SF10">
    <property type="entry name" value="EQUILIBRATIVE NUCLEOSIDE TRANSPORTER 4"/>
    <property type="match status" value="1"/>
</dbReference>
<dbReference type="Pfam" id="PF12697">
    <property type="entry name" value="Abhydrolase_6"/>
    <property type="match status" value="1"/>
</dbReference>
<dbReference type="InterPro" id="IPR000073">
    <property type="entry name" value="AB_hydrolase_1"/>
</dbReference>
<dbReference type="Pfam" id="PF01733">
    <property type="entry name" value="Nucleoside_tran"/>
    <property type="match status" value="1"/>
</dbReference>
<dbReference type="PANTHER" id="PTHR10332">
    <property type="entry name" value="EQUILIBRATIVE NUCLEOSIDE TRANSPORTER"/>
    <property type="match status" value="1"/>
</dbReference>
<keyword evidence="4 8" id="KW-0812">Transmembrane</keyword>
<evidence type="ECO:0000256" key="6">
    <source>
        <dbReference type="ARBA" id="ARBA00023136"/>
    </source>
</evidence>
<feature type="transmembrane region" description="Helical" evidence="8">
    <location>
        <begin position="136"/>
        <end position="161"/>
    </location>
</feature>
<feature type="domain" description="AB hydrolase-1" evidence="9">
    <location>
        <begin position="536"/>
        <end position="806"/>
    </location>
</feature>
<evidence type="ECO:0000256" key="3">
    <source>
        <dbReference type="ARBA" id="ARBA00022448"/>
    </source>
</evidence>
<keyword evidence="3" id="KW-0813">Transport</keyword>
<feature type="transmembrane region" description="Helical" evidence="8">
    <location>
        <begin position="173"/>
        <end position="190"/>
    </location>
</feature>
<feature type="transmembrane region" description="Helical" evidence="8">
    <location>
        <begin position="202"/>
        <end position="223"/>
    </location>
</feature>
<comment type="subcellular location">
    <subcellularLocation>
        <location evidence="1">Membrane</location>
        <topology evidence="1">Multi-pass membrane protein</topology>
    </subcellularLocation>
</comment>
<evidence type="ECO:0000256" key="7">
    <source>
        <dbReference type="SAM" id="MobiDB-lite"/>
    </source>
</evidence>
<dbReference type="GO" id="GO:0005337">
    <property type="term" value="F:nucleoside transmembrane transporter activity"/>
    <property type="evidence" value="ECO:0007669"/>
    <property type="project" value="InterPro"/>
</dbReference>
<dbReference type="InterPro" id="IPR029058">
    <property type="entry name" value="AB_hydrolase_fold"/>
</dbReference>
<evidence type="ECO:0000256" key="2">
    <source>
        <dbReference type="ARBA" id="ARBA00007965"/>
    </source>
</evidence>
<evidence type="ECO:0000313" key="10">
    <source>
        <dbReference type="EMBL" id="KAK1930484.1"/>
    </source>
</evidence>
<feature type="transmembrane region" description="Helical" evidence="8">
    <location>
        <begin position="113"/>
        <end position="130"/>
    </location>
</feature>
<keyword evidence="5 8" id="KW-1133">Transmembrane helix</keyword>
<dbReference type="SUPFAM" id="SSF103473">
    <property type="entry name" value="MFS general substrate transporter"/>
    <property type="match status" value="1"/>
</dbReference>
<keyword evidence="6 8" id="KW-0472">Membrane</keyword>
<protein>
    <submittedName>
        <fullName evidence="10">Equilibrative nucleotide transporter 1</fullName>
    </submittedName>
</protein>
<dbReference type="GO" id="GO:0005886">
    <property type="term" value="C:plasma membrane"/>
    <property type="evidence" value="ECO:0007669"/>
    <property type="project" value="TreeGrafter"/>
</dbReference>
<reference evidence="10" key="1">
    <citation type="submission" date="2023-08" db="EMBL/GenBank/DDBJ databases">
        <title>Reference Genome Resource for the Citrus Pathogen Phytophthora citrophthora.</title>
        <authorList>
            <person name="Moller H."/>
            <person name="Coetzee B."/>
            <person name="Rose L.J."/>
            <person name="Van Niekerk J.M."/>
        </authorList>
    </citation>
    <scope>NUCLEOTIDE SEQUENCE</scope>
    <source>
        <strain evidence="10">STE-U-9442</strain>
    </source>
</reference>
<feature type="region of interest" description="Disordered" evidence="7">
    <location>
        <begin position="436"/>
        <end position="455"/>
    </location>
</feature>
<name>A0AAD9G1Z5_9STRA</name>
<dbReference type="InterPro" id="IPR002259">
    <property type="entry name" value="Eqnu_transpt"/>
</dbReference>
<evidence type="ECO:0000313" key="11">
    <source>
        <dbReference type="Proteomes" id="UP001259832"/>
    </source>
</evidence>
<keyword evidence="11" id="KW-1185">Reference proteome</keyword>
<feature type="transmembrane region" description="Helical" evidence="8">
    <location>
        <begin position="42"/>
        <end position="59"/>
    </location>
</feature>
<evidence type="ECO:0000256" key="8">
    <source>
        <dbReference type="SAM" id="Phobius"/>
    </source>
</evidence>
<dbReference type="SUPFAM" id="SSF53474">
    <property type="entry name" value="alpha/beta-Hydrolases"/>
    <property type="match status" value="1"/>
</dbReference>
<evidence type="ECO:0000259" key="9">
    <source>
        <dbReference type="Pfam" id="PF12697"/>
    </source>
</evidence>
<dbReference type="AlphaFoldDB" id="A0AAD9G1Z5"/>
<feature type="transmembrane region" description="Helical" evidence="8">
    <location>
        <begin position="337"/>
        <end position="358"/>
    </location>
</feature>
<feature type="transmembrane region" description="Helical" evidence="8">
    <location>
        <begin position="79"/>
        <end position="101"/>
    </location>
</feature>
<feature type="transmembrane region" description="Helical" evidence="8">
    <location>
        <begin position="364"/>
        <end position="386"/>
    </location>
</feature>
<evidence type="ECO:0000256" key="4">
    <source>
        <dbReference type="ARBA" id="ARBA00022692"/>
    </source>
</evidence>
<sequence>MSKSPPRTPEVHFLSFSEHVDTPLESQTHMQTAESEAREETMACWLFALVGIGFLFPFSALTQPVDYWNMLFPDFNIEFAITCVFMYTNLVFLSGLVVCFVKPQYSGRIVGSFIGQLVVLVFVPTSYFFLSSDNANIIAVLGATAIAAVATAFIDSCAIALVSHYPQRVQESFQLGIGLSALIGSIYRDFTKLVFPEDQLLASSLIYFYTGALTIAVCITAYYKAMNLQITKKYLLTGDDSDTEVEKRLSIDGAGRISSKWSVFKKVWHLELLILCVYLASLSVWPPLVTEIKTYNFPSLEENGWWSLILLTIFSTFDCVGRFVVNHRFGLKPSNIWMPIFARFILVPLIIGIVKEWWLQSDVFSVICVLLLGFGNGYLGALTIIFVSESVKPDEQHIIGPVTSFFLNLGLVLASKMYVRLGRSLRAAASRPAANARRFSKKAAKPAAPEPRPTVRPTKQLLVTELKEVAKLMFGGLAVTSVLIASGGFVIETVKTLNPMDPPGFMMQISGSDGKPTDVHVQRRGSGDVTVLFDGGVGETSFDWDKVADDVAKFATVLSIDRPGLGFSKPGVLPRTSTQVVNEYKQILEKLNVTGKVVLVAHGAGGYNMRELAEDLKNSVHGPKCEGLVLVDALQENLRGELESVSDAVQKSLSEMDNNGEMVLTLSRIGLIRLVNVVQSAKLAAKYSPVALPFVQYYSSSPAHREGALRENQAIPETEQRFRDAAPSTTPFEFPCVVLSHGKTGMFDSMKVQAGITPQVLADLERKWLDAQTKLAHTVSKRSVHLVINDAGHCIHHEKPEEVAKAVRALVDETHGDVDEHRGLMSLIKNA</sequence>
<comment type="caution">
    <text evidence="10">The sequence shown here is derived from an EMBL/GenBank/DDBJ whole genome shotgun (WGS) entry which is preliminary data.</text>
</comment>
<evidence type="ECO:0000256" key="1">
    <source>
        <dbReference type="ARBA" id="ARBA00004141"/>
    </source>
</evidence>
<feature type="transmembrane region" description="Helical" evidence="8">
    <location>
        <begin position="267"/>
        <end position="285"/>
    </location>
</feature>
<comment type="similarity">
    <text evidence="2">Belongs to the SLC29A/ENT transporter (TC 2.A.57) family.</text>
</comment>